<evidence type="ECO:0000313" key="3">
    <source>
        <dbReference type="Proteomes" id="UP001179952"/>
    </source>
</evidence>
<feature type="region of interest" description="Disordered" evidence="1">
    <location>
        <begin position="1"/>
        <end position="178"/>
    </location>
</feature>
<dbReference type="InterPro" id="IPR010433">
    <property type="entry name" value="EIF-4B_pln"/>
</dbReference>
<sequence length="490" mass="53136">MSKKKSTMTLKDFHGGSIPSDLPLPSAPGAAARPSDRSAFDRPIPSPAWGNPISGGGASSRSDNLHRPRPGSSGAGSRVGGGGIFEERPSLLSHPVHIGRNFDEDERKPFDASSAPRRHITDPDDVLRGPLTLPARPESAPKLSSSSVARSSPFSTATAQSPSISPAKLPGASAGTAAPNVWAARKEAAIGNIDLTVPAASPAGWSGPGAVSRFAQASAVEKVSSGMWQTSRQPVTDDRHGGNSERERSPMHLDANERNYSAVEFYNDGVVRPKSTEGKLGGQQLQQPREALDVLERPKLKLLPRTKPLDPSETRVPDHKQVLKERGIDSVALENLDLGPPTNRVKHEVPRTDVKQEAVSPTNRHAEAPMDPKTGRDPERRDHRSDAPRNLSWRNDNRRHNEKPQEQRQQEPENWRKPVNPPKSPPSEAEGPRFKKASSALELAQAFSRSVSEAKADGHPTSHKGQVPFSRLTDSREFRSGPNQRQINGY</sequence>
<feature type="compositionally biased region" description="Low complexity" evidence="1">
    <location>
        <begin position="137"/>
        <end position="157"/>
    </location>
</feature>
<accession>A0AAV9BWW7</accession>
<evidence type="ECO:0000256" key="1">
    <source>
        <dbReference type="SAM" id="MobiDB-lite"/>
    </source>
</evidence>
<dbReference type="AlphaFoldDB" id="A0AAV9BWW7"/>
<proteinExistence type="predicted"/>
<dbReference type="GO" id="GO:0003743">
    <property type="term" value="F:translation initiation factor activity"/>
    <property type="evidence" value="ECO:0007669"/>
    <property type="project" value="InterPro"/>
</dbReference>
<feature type="compositionally biased region" description="Basic and acidic residues" evidence="1">
    <location>
        <begin position="235"/>
        <end position="257"/>
    </location>
</feature>
<dbReference type="EMBL" id="JAUJYN010000001">
    <property type="protein sequence ID" value="KAK1281039.1"/>
    <property type="molecule type" value="Genomic_DNA"/>
</dbReference>
<dbReference type="PANTHER" id="PTHR32091:SF4">
    <property type="entry name" value="OS07G0546100 PROTEIN"/>
    <property type="match status" value="1"/>
</dbReference>
<protein>
    <submittedName>
        <fullName evidence="2">Uncharacterized protein</fullName>
    </submittedName>
</protein>
<feature type="compositionally biased region" description="Basic and acidic residues" evidence="1">
    <location>
        <begin position="307"/>
        <end position="328"/>
    </location>
</feature>
<feature type="compositionally biased region" description="Basic and acidic residues" evidence="1">
    <location>
        <begin position="395"/>
        <end position="416"/>
    </location>
</feature>
<feature type="compositionally biased region" description="Polar residues" evidence="1">
    <location>
        <begin position="481"/>
        <end position="490"/>
    </location>
</feature>
<comment type="caution">
    <text evidence="2">The sequence shown here is derived from an EMBL/GenBank/DDBJ whole genome shotgun (WGS) entry which is preliminary data.</text>
</comment>
<dbReference type="GO" id="GO:0003729">
    <property type="term" value="F:mRNA binding"/>
    <property type="evidence" value="ECO:0007669"/>
    <property type="project" value="TreeGrafter"/>
</dbReference>
<keyword evidence="3" id="KW-1185">Reference proteome</keyword>
<feature type="compositionally biased region" description="Basic and acidic residues" evidence="1">
    <location>
        <begin position="364"/>
        <end position="387"/>
    </location>
</feature>
<dbReference type="Proteomes" id="UP001179952">
    <property type="component" value="Unassembled WGS sequence"/>
</dbReference>
<reference evidence="2" key="1">
    <citation type="journal article" date="2023" name="Nat. Commun.">
        <title>Diploid and tetraploid genomes of Acorus and the evolution of monocots.</title>
        <authorList>
            <person name="Ma L."/>
            <person name="Liu K.W."/>
            <person name="Li Z."/>
            <person name="Hsiao Y.Y."/>
            <person name="Qi Y."/>
            <person name="Fu T."/>
            <person name="Tang G.D."/>
            <person name="Zhang D."/>
            <person name="Sun W.H."/>
            <person name="Liu D.K."/>
            <person name="Li Y."/>
            <person name="Chen G.Z."/>
            <person name="Liu X.D."/>
            <person name="Liao X.Y."/>
            <person name="Jiang Y.T."/>
            <person name="Yu X."/>
            <person name="Hao Y."/>
            <person name="Huang J."/>
            <person name="Zhao X.W."/>
            <person name="Ke S."/>
            <person name="Chen Y.Y."/>
            <person name="Wu W.L."/>
            <person name="Hsu J.L."/>
            <person name="Lin Y.F."/>
            <person name="Huang M.D."/>
            <person name="Li C.Y."/>
            <person name="Huang L."/>
            <person name="Wang Z.W."/>
            <person name="Zhao X."/>
            <person name="Zhong W.Y."/>
            <person name="Peng D.H."/>
            <person name="Ahmad S."/>
            <person name="Lan S."/>
            <person name="Zhang J.S."/>
            <person name="Tsai W.C."/>
            <person name="Van de Peer Y."/>
            <person name="Liu Z.J."/>
        </authorList>
    </citation>
    <scope>NUCLEOTIDE SEQUENCE</scope>
    <source>
        <strain evidence="2">SCP</strain>
    </source>
</reference>
<evidence type="ECO:0000313" key="2">
    <source>
        <dbReference type="EMBL" id="KAK1281039.1"/>
    </source>
</evidence>
<organism evidence="2 3">
    <name type="scientific">Acorus gramineus</name>
    <name type="common">Dwarf sweet flag</name>
    <dbReference type="NCBI Taxonomy" id="55184"/>
    <lineage>
        <taxon>Eukaryota</taxon>
        <taxon>Viridiplantae</taxon>
        <taxon>Streptophyta</taxon>
        <taxon>Embryophyta</taxon>
        <taxon>Tracheophyta</taxon>
        <taxon>Spermatophyta</taxon>
        <taxon>Magnoliopsida</taxon>
        <taxon>Liliopsida</taxon>
        <taxon>Acoraceae</taxon>
        <taxon>Acorus</taxon>
    </lineage>
</organism>
<feature type="region of interest" description="Disordered" evidence="1">
    <location>
        <begin position="274"/>
        <end position="490"/>
    </location>
</feature>
<feature type="compositionally biased region" description="Basic and acidic residues" evidence="1">
    <location>
        <begin position="345"/>
        <end position="356"/>
    </location>
</feature>
<name>A0AAV9BWW7_ACOGR</name>
<feature type="compositionally biased region" description="Gly residues" evidence="1">
    <location>
        <begin position="73"/>
        <end position="84"/>
    </location>
</feature>
<dbReference type="PANTHER" id="PTHR32091">
    <property type="entry name" value="EUKARYOTIC TRANSLATION INITIATION FACTOR 4B"/>
    <property type="match status" value="1"/>
</dbReference>
<gene>
    <name evidence="2" type="ORF">QJS04_geneDACA003260</name>
</gene>
<reference evidence="2" key="2">
    <citation type="submission" date="2023-06" db="EMBL/GenBank/DDBJ databases">
        <authorList>
            <person name="Ma L."/>
            <person name="Liu K.-W."/>
            <person name="Li Z."/>
            <person name="Hsiao Y.-Y."/>
            <person name="Qi Y."/>
            <person name="Fu T."/>
            <person name="Tang G."/>
            <person name="Zhang D."/>
            <person name="Sun W.-H."/>
            <person name="Liu D.-K."/>
            <person name="Li Y."/>
            <person name="Chen G.-Z."/>
            <person name="Liu X.-D."/>
            <person name="Liao X.-Y."/>
            <person name="Jiang Y.-T."/>
            <person name="Yu X."/>
            <person name="Hao Y."/>
            <person name="Huang J."/>
            <person name="Zhao X.-W."/>
            <person name="Ke S."/>
            <person name="Chen Y.-Y."/>
            <person name="Wu W.-L."/>
            <person name="Hsu J.-L."/>
            <person name="Lin Y.-F."/>
            <person name="Huang M.-D."/>
            <person name="Li C.-Y."/>
            <person name="Huang L."/>
            <person name="Wang Z.-W."/>
            <person name="Zhao X."/>
            <person name="Zhong W.-Y."/>
            <person name="Peng D.-H."/>
            <person name="Ahmad S."/>
            <person name="Lan S."/>
            <person name="Zhang J.-S."/>
            <person name="Tsai W.-C."/>
            <person name="Van De Peer Y."/>
            <person name="Liu Z.-J."/>
        </authorList>
    </citation>
    <scope>NUCLEOTIDE SEQUENCE</scope>
    <source>
        <strain evidence="2">SCP</strain>
        <tissue evidence="2">Leaves</tissue>
    </source>
</reference>
<feature type="compositionally biased region" description="Basic and acidic residues" evidence="1">
    <location>
        <begin position="290"/>
        <end position="299"/>
    </location>
</feature>
<feature type="region of interest" description="Disordered" evidence="1">
    <location>
        <begin position="223"/>
        <end position="259"/>
    </location>
</feature>
<feature type="compositionally biased region" description="Basic and acidic residues" evidence="1">
    <location>
        <begin position="100"/>
        <end position="110"/>
    </location>
</feature>